<keyword evidence="3" id="KW-1185">Reference proteome</keyword>
<dbReference type="Proteomes" id="UP000027730">
    <property type="component" value="Unassembled WGS sequence"/>
</dbReference>
<evidence type="ECO:0000313" key="2">
    <source>
        <dbReference type="EMBL" id="KEQ74104.1"/>
    </source>
</evidence>
<sequence length="201" mass="22274">MYSIRSLSTLLALFLATQVQAQEIDANLTLTFSNGQDHGPQNISFTMWDRPNALYASTCFDLADVFGNTSTKHFWDYSVENAQGFSPNATWTAMTYRQLNQTDPKVGRDAARLVKIYMAENCTESSYLTWDGFSCQDAGSYHFMPKGIKSFSVLDRGRYYYEDPGHCWVDAELGQSAASTNFKSCLAAVVGASLAGMLLAL</sequence>
<organism evidence="2 3">
    <name type="scientific">Aureobasidium namibiae CBS 147.97</name>
    <dbReference type="NCBI Taxonomy" id="1043004"/>
    <lineage>
        <taxon>Eukaryota</taxon>
        <taxon>Fungi</taxon>
        <taxon>Dikarya</taxon>
        <taxon>Ascomycota</taxon>
        <taxon>Pezizomycotina</taxon>
        <taxon>Dothideomycetes</taxon>
        <taxon>Dothideomycetidae</taxon>
        <taxon>Dothideales</taxon>
        <taxon>Saccotheciaceae</taxon>
        <taxon>Aureobasidium</taxon>
    </lineage>
</organism>
<gene>
    <name evidence="2" type="ORF">M436DRAFT_63437</name>
</gene>
<dbReference type="AlphaFoldDB" id="A0A074WR98"/>
<evidence type="ECO:0008006" key="4">
    <source>
        <dbReference type="Google" id="ProtNLM"/>
    </source>
</evidence>
<evidence type="ECO:0000313" key="3">
    <source>
        <dbReference type="Proteomes" id="UP000027730"/>
    </source>
</evidence>
<keyword evidence="1" id="KW-0732">Signal</keyword>
<protein>
    <recommendedName>
        <fullName evidence="4">AA1-like domain-containing protein</fullName>
    </recommendedName>
</protein>
<accession>A0A074WR98</accession>
<evidence type="ECO:0000256" key="1">
    <source>
        <dbReference type="SAM" id="SignalP"/>
    </source>
</evidence>
<feature type="chain" id="PRO_5001701722" description="AA1-like domain-containing protein" evidence="1">
    <location>
        <begin position="22"/>
        <end position="201"/>
    </location>
</feature>
<name>A0A074WR98_9PEZI</name>
<reference evidence="2 3" key="1">
    <citation type="journal article" date="2014" name="BMC Genomics">
        <title>Genome sequencing of four Aureobasidium pullulans varieties: biotechnological potential, stress tolerance, and description of new species.</title>
        <authorList>
            <person name="Gostin Ar C."/>
            <person name="Ohm R.A."/>
            <person name="Kogej T."/>
            <person name="Sonjak S."/>
            <person name="Turk M."/>
            <person name="Zajc J."/>
            <person name="Zalar P."/>
            <person name="Grube M."/>
            <person name="Sun H."/>
            <person name="Han J."/>
            <person name="Sharma A."/>
            <person name="Chiniquy J."/>
            <person name="Ngan C.Y."/>
            <person name="Lipzen A."/>
            <person name="Barry K."/>
            <person name="Grigoriev I.V."/>
            <person name="Gunde-Cimerman N."/>
        </authorList>
    </citation>
    <scope>NUCLEOTIDE SEQUENCE [LARGE SCALE GENOMIC DNA]</scope>
    <source>
        <strain evidence="2 3">CBS 147.97</strain>
    </source>
</reference>
<dbReference type="RefSeq" id="XP_013428157.1">
    <property type="nucleotide sequence ID" value="XM_013572703.1"/>
</dbReference>
<dbReference type="OrthoDB" id="3903652at2759"/>
<dbReference type="EMBL" id="KL584708">
    <property type="protein sequence ID" value="KEQ74104.1"/>
    <property type="molecule type" value="Genomic_DNA"/>
</dbReference>
<dbReference type="HOGENOM" id="CLU_1354363_0_0_1"/>
<dbReference type="GeneID" id="25413525"/>
<feature type="signal peptide" evidence="1">
    <location>
        <begin position="1"/>
        <end position="21"/>
    </location>
</feature>
<proteinExistence type="predicted"/>